<keyword evidence="3" id="KW-0276">Fatty acid metabolism</keyword>
<dbReference type="InterPro" id="IPR029045">
    <property type="entry name" value="ClpP/crotonase-like_dom_sf"/>
</dbReference>
<dbReference type="SUPFAM" id="SSF52096">
    <property type="entry name" value="ClpP/crotonase"/>
    <property type="match status" value="1"/>
</dbReference>
<dbReference type="EMBL" id="CYSR01000022">
    <property type="protein sequence ID" value="CUI00085.1"/>
    <property type="molecule type" value="Genomic_DNA"/>
</dbReference>
<dbReference type="InterPro" id="IPR001753">
    <property type="entry name" value="Enoyl-CoA_hydra/iso"/>
</dbReference>
<dbReference type="Gene3D" id="1.10.1040.50">
    <property type="match status" value="1"/>
</dbReference>
<dbReference type="GO" id="GO:0070403">
    <property type="term" value="F:NAD+ binding"/>
    <property type="evidence" value="ECO:0007669"/>
    <property type="project" value="InterPro"/>
</dbReference>
<evidence type="ECO:0000256" key="1">
    <source>
        <dbReference type="ARBA" id="ARBA00004275"/>
    </source>
</evidence>
<dbReference type="AlphaFoldDB" id="A0A0P1HA41"/>
<comment type="catalytic activity">
    <reaction evidence="12">
        <text>a (3S)-3-hydroxyacyl-CoA + NAD(+) = a 3-oxoacyl-CoA + NADH + H(+)</text>
        <dbReference type="Rhea" id="RHEA:22432"/>
        <dbReference type="ChEBI" id="CHEBI:15378"/>
        <dbReference type="ChEBI" id="CHEBI:57318"/>
        <dbReference type="ChEBI" id="CHEBI:57540"/>
        <dbReference type="ChEBI" id="CHEBI:57945"/>
        <dbReference type="ChEBI" id="CHEBI:90726"/>
        <dbReference type="EC" id="1.1.1.35"/>
    </reaction>
</comment>
<evidence type="ECO:0000313" key="16">
    <source>
        <dbReference type="Proteomes" id="UP000051326"/>
    </source>
</evidence>
<name>A0A0P1HA41_9RHOB</name>
<feature type="domain" description="3-hydroxyacyl-CoA dehydrogenase C-terminal" evidence="13">
    <location>
        <begin position="476"/>
        <end position="569"/>
    </location>
</feature>
<evidence type="ECO:0000256" key="10">
    <source>
        <dbReference type="ARBA" id="ARBA00023239"/>
    </source>
</evidence>
<dbReference type="GO" id="GO:0006635">
    <property type="term" value="P:fatty acid beta-oxidation"/>
    <property type="evidence" value="ECO:0007669"/>
    <property type="project" value="UniProtKB-UniPathway"/>
</dbReference>
<reference evidence="15 16" key="1">
    <citation type="submission" date="2015-09" db="EMBL/GenBank/DDBJ databases">
        <authorList>
            <consortium name="Swine Surveillance"/>
        </authorList>
    </citation>
    <scope>NUCLEOTIDE SEQUENCE [LARGE SCALE GENOMIC DNA]</scope>
    <source>
        <strain evidence="15 16">CECT 8399</strain>
    </source>
</reference>
<dbReference type="FunFam" id="3.40.50.720:FF:000009">
    <property type="entry name" value="Fatty oxidation complex, alpha subunit"/>
    <property type="match status" value="1"/>
</dbReference>
<dbReference type="RefSeq" id="WP_058286195.1">
    <property type="nucleotide sequence ID" value="NZ_CYSR01000022.1"/>
</dbReference>
<evidence type="ECO:0000256" key="9">
    <source>
        <dbReference type="ARBA" id="ARBA00023235"/>
    </source>
</evidence>
<keyword evidence="9" id="KW-0413">Isomerase</keyword>
<dbReference type="SUPFAM" id="SSF48179">
    <property type="entry name" value="6-phosphogluconate dehydrogenase C-terminal domain-like"/>
    <property type="match status" value="2"/>
</dbReference>
<dbReference type="GO" id="GO:0004300">
    <property type="term" value="F:enoyl-CoA hydratase activity"/>
    <property type="evidence" value="ECO:0007669"/>
    <property type="project" value="UniProtKB-ARBA"/>
</dbReference>
<dbReference type="Proteomes" id="UP000051326">
    <property type="component" value="Unassembled WGS sequence"/>
</dbReference>
<evidence type="ECO:0000256" key="12">
    <source>
        <dbReference type="ARBA" id="ARBA00049556"/>
    </source>
</evidence>
<dbReference type="PANTHER" id="PTHR23309">
    <property type="entry name" value="3-HYDROXYACYL-COA DEHYROGENASE"/>
    <property type="match status" value="1"/>
</dbReference>
<keyword evidence="10" id="KW-0456">Lyase</keyword>
<evidence type="ECO:0000256" key="7">
    <source>
        <dbReference type="ARBA" id="ARBA00023098"/>
    </source>
</evidence>
<feature type="domain" description="3-hydroxyacyl-CoA dehydrogenase NAD binding" evidence="14">
    <location>
        <begin position="295"/>
        <end position="471"/>
    </location>
</feature>
<proteinExistence type="predicted"/>
<keyword evidence="4" id="KW-0442">Lipid degradation</keyword>
<dbReference type="Pfam" id="PF02737">
    <property type="entry name" value="3HCDH_N"/>
    <property type="match status" value="1"/>
</dbReference>
<dbReference type="PANTHER" id="PTHR23309:SF51">
    <property type="entry name" value="3-HYDROXYACYL-COA DEHYDROGENASE-RELATED"/>
    <property type="match status" value="1"/>
</dbReference>
<keyword evidence="8" id="KW-0576">Peroxisome</keyword>
<dbReference type="Pfam" id="PF00378">
    <property type="entry name" value="ECH_1"/>
    <property type="match status" value="1"/>
</dbReference>
<dbReference type="GO" id="GO:0003857">
    <property type="term" value="F:(3S)-3-hydroxyacyl-CoA dehydrogenase (NAD+) activity"/>
    <property type="evidence" value="ECO:0007669"/>
    <property type="project" value="UniProtKB-EC"/>
</dbReference>
<evidence type="ECO:0000256" key="11">
    <source>
        <dbReference type="ARBA" id="ARBA00023268"/>
    </source>
</evidence>
<sequence length="697" mass="73682">MGNLVNLTLDDGIAVVRVVNPPVNALSHAVRAGLRDSLRAALNKPQTSAVVIFCAGPSFFSGADIREFGQPPQAPFLPDLISEIEAAPVPVIAAIHGNALGGGLEVALGAHHRVAVKGTRFGLPEVSLGLLPGAGGTQRLPRLIPAADAARLITGGKPVDTHAALSLGLIDRIGSSNDTCAEGVAFARELIAAGKEPRRAGSLPCNQLEPAELEAITAETAKAARGATAPLACLEAVKAAMTLPFGEGLKKERALFQDLMASDESKALIHAFFAERQVGKLPEAESVEPRAIRRVGVVGGGTMGAGIAVSALLSGLDVTLAERDEAAAAKAAASVGQMLGNAVDRGKLAGTQREAILAASFRTTTCFEDFATADLVIEAVFESMDVKKDVFTRLDQVCRPGAILASNTSYLDLNAIAAMTSRPQDVIGLHFFSPAHVMRLLEVVVGAETAPDAVASGFALAKRLKKVAVRAGVCDGFIGNRILSHYSKSVYGMVLAGASPYAVDRALTGFGLAMGPFAVGDLAGLDIGWANRKRLARYRDPRELYPEFADRLCELGRFGRKSGRGFYIYEEGAGRARPDPEVEEIIAAERAAKGITPRSIGEKDIISRYMAAMVNEAARVVGDGIALRPLDVDVTLLNGYGFPRWRGGPMHYADTIGLDRILQDICRFHEEDPFFWQPAPLLERLAAEGRTFASLNT</sequence>
<dbReference type="UniPathway" id="UPA00659"/>
<keyword evidence="5" id="KW-0560">Oxidoreductase</keyword>
<evidence type="ECO:0000256" key="2">
    <source>
        <dbReference type="ARBA" id="ARBA00005005"/>
    </source>
</evidence>
<evidence type="ECO:0000259" key="13">
    <source>
        <dbReference type="Pfam" id="PF00725"/>
    </source>
</evidence>
<evidence type="ECO:0000259" key="14">
    <source>
        <dbReference type="Pfam" id="PF02737"/>
    </source>
</evidence>
<evidence type="ECO:0000256" key="8">
    <source>
        <dbReference type="ARBA" id="ARBA00023140"/>
    </source>
</evidence>
<dbReference type="SUPFAM" id="SSF51735">
    <property type="entry name" value="NAD(P)-binding Rossmann-fold domains"/>
    <property type="match status" value="1"/>
</dbReference>
<comment type="pathway">
    <text evidence="2">Lipid metabolism; fatty acid beta-oxidation.</text>
</comment>
<organism evidence="15 16">
    <name type="scientific">Leisingera aquaemixtae</name>
    <dbReference type="NCBI Taxonomy" id="1396826"/>
    <lineage>
        <taxon>Bacteria</taxon>
        <taxon>Pseudomonadati</taxon>
        <taxon>Pseudomonadota</taxon>
        <taxon>Alphaproteobacteria</taxon>
        <taxon>Rhodobacterales</taxon>
        <taxon>Roseobacteraceae</taxon>
        <taxon>Leisingera</taxon>
    </lineage>
</organism>
<gene>
    <name evidence="15" type="primary">fadB_2</name>
    <name evidence="15" type="ORF">PHA8399_02211</name>
</gene>
<dbReference type="Pfam" id="PF00725">
    <property type="entry name" value="3HCDH"/>
    <property type="match status" value="2"/>
</dbReference>
<dbReference type="STRING" id="1396826.PHA8399_02211"/>
<protein>
    <submittedName>
        <fullName evidence="15">Fatty acid oxidation complex subunit alpha</fullName>
    </submittedName>
</protein>
<dbReference type="InterPro" id="IPR006108">
    <property type="entry name" value="3HC_DH_C"/>
</dbReference>
<evidence type="ECO:0000256" key="4">
    <source>
        <dbReference type="ARBA" id="ARBA00022963"/>
    </source>
</evidence>
<evidence type="ECO:0000256" key="6">
    <source>
        <dbReference type="ARBA" id="ARBA00023027"/>
    </source>
</evidence>
<evidence type="ECO:0000256" key="3">
    <source>
        <dbReference type="ARBA" id="ARBA00022832"/>
    </source>
</evidence>
<keyword evidence="7" id="KW-0443">Lipid metabolism</keyword>
<dbReference type="Gene3D" id="3.90.226.10">
    <property type="entry name" value="2-enoyl-CoA Hydratase, Chain A, domain 1"/>
    <property type="match status" value="1"/>
</dbReference>
<dbReference type="InterPro" id="IPR036291">
    <property type="entry name" value="NAD(P)-bd_dom_sf"/>
</dbReference>
<feature type="domain" description="3-hydroxyacyl-CoA dehydrogenase C-terminal" evidence="13">
    <location>
        <begin position="605"/>
        <end position="690"/>
    </location>
</feature>
<comment type="subcellular location">
    <subcellularLocation>
        <location evidence="1">Peroxisome</location>
    </subcellularLocation>
</comment>
<dbReference type="FunFam" id="1.10.1040.50:FF:000006">
    <property type="entry name" value="Peroxisomal bifunctional enzyme"/>
    <property type="match status" value="1"/>
</dbReference>
<keyword evidence="11" id="KW-0511">Multifunctional enzyme</keyword>
<dbReference type="GO" id="GO:0016853">
    <property type="term" value="F:isomerase activity"/>
    <property type="evidence" value="ECO:0007669"/>
    <property type="project" value="UniProtKB-KW"/>
</dbReference>
<evidence type="ECO:0000313" key="15">
    <source>
        <dbReference type="EMBL" id="CUI00085.1"/>
    </source>
</evidence>
<accession>A0A0P1HA41</accession>
<keyword evidence="6" id="KW-0520">NAD</keyword>
<dbReference type="CDD" id="cd06558">
    <property type="entry name" value="crotonase-like"/>
    <property type="match status" value="1"/>
</dbReference>
<dbReference type="Gene3D" id="3.40.50.720">
    <property type="entry name" value="NAD(P)-binding Rossmann-like Domain"/>
    <property type="match status" value="1"/>
</dbReference>
<dbReference type="InterPro" id="IPR008927">
    <property type="entry name" value="6-PGluconate_DH-like_C_sf"/>
</dbReference>
<dbReference type="InterPro" id="IPR006176">
    <property type="entry name" value="3-OHacyl-CoA_DH_NAD-bd"/>
</dbReference>
<evidence type="ECO:0000256" key="5">
    <source>
        <dbReference type="ARBA" id="ARBA00023002"/>
    </source>
</evidence>